<evidence type="ECO:0000256" key="1">
    <source>
        <dbReference type="SAM" id="MobiDB-lite"/>
    </source>
</evidence>
<dbReference type="PANTHER" id="PTHR12957">
    <property type="entry name" value="DEAD/H BOX POLYPEPTIDE 26/DICE1-RELATED"/>
    <property type="match status" value="1"/>
</dbReference>
<reference evidence="4" key="1">
    <citation type="submission" date="2020-05" db="EMBL/GenBank/DDBJ databases">
        <title>Phylogenomic resolution of chytrid fungi.</title>
        <authorList>
            <person name="Stajich J.E."/>
            <person name="Amses K."/>
            <person name="Simmons R."/>
            <person name="Seto K."/>
            <person name="Myers J."/>
            <person name="Bonds A."/>
            <person name="Quandt C.A."/>
            <person name="Barry K."/>
            <person name="Liu P."/>
            <person name="Grigoriev I."/>
            <person name="Longcore J.E."/>
            <person name="James T.Y."/>
        </authorList>
    </citation>
    <scope>NUCLEOTIDE SEQUENCE</scope>
    <source>
        <strain evidence="4">JEL0476</strain>
    </source>
</reference>
<feature type="domain" description="Integrator complex subunit 6-like beta-barrel" evidence="3">
    <location>
        <begin position="253"/>
        <end position="388"/>
    </location>
</feature>
<sequence length="937" mass="106814">MVVHVFVIDTSASMNQEFQRGFSKLDCAKNAVEQFFKWETKRNDNYNNKYMLVTYDDFPSCIKSYPEQSISHLLKELKHLKAYDLSQAGQTMASIFDFLNVYRFRKETIGSGRYIGNLETTLLYWFTDGGTFYQGRGSEVGNMSDNLSLPGLTSAGASTYIEPFRWDQRLYTILLNTENIQPRIITQLRSMSENMGGECWSIDNIKSLIHCIDNCMGGVKPLHPDCQPQRSICAIEGVTVFFEEESNQPNRLFGKALVYANSVNSTRNFPIPENYWVESVSHSPVPPPRTAHPKLIFSLQKANLYSIPESFPVDRFHLDPCYLTVKLEELSNQKPGTCVPLFVKNSYIQEGLGHPCGFLKFSTQERRVSFYILPYNFPRLFKLIDQVYKKGTVIKQSIPMHWSSSFYEYLKDTPSYYWESLRRALKQIGLAENIMPKQFVESKVSPFPAILSTLKANTKLEYSRIIKSKISEAKVGKITEMENSGIGGICENPFDVERSNLLATLTSASLYITEKLASNNHSENKLKKKKKRLSQLELDELHSLPVAEMGNYIRAASSIQKLKDPFEDEETTKQREKSMFGNPYKKDTVVSIDEADEAQSFDSDVSVKSSEREDDEESISSGSTVKSNSSTSSLLRRSKSGSIRRAKLRSTSPTPTPISPVINRVPKLALTLSQNFMEMSNYLKTIKNMEEKEALLLLYPAFVEKGQLPVSSVKRKISNEPFLTNDKSLAVKISTESKSAFPMGDDLLIPNLYDFTKVDEGMDDRAEKDYDKDEFYFGESGKFNNNFYTDSTVTTKFISEDDVQKSKRIKIGKSETTDGLLDIYDSTLDTALNKTNLNNNGLKENDENADYKKLLLILENEESAKNYIFKIFRESPNGKCFDSKSVKSFFLTEFSRQKVKTLVNCLKAEDTSKNLLFYDLCRNLSFRMKLCQDLFNN</sequence>
<dbReference type="Gene3D" id="3.40.50.410">
    <property type="entry name" value="von Willebrand factor, type A domain"/>
    <property type="match status" value="1"/>
</dbReference>
<dbReference type="GO" id="GO:0034472">
    <property type="term" value="P:snRNA 3'-end processing"/>
    <property type="evidence" value="ECO:0007669"/>
    <property type="project" value="TreeGrafter"/>
</dbReference>
<feature type="compositionally biased region" description="Basic residues" evidence="1">
    <location>
        <begin position="636"/>
        <end position="648"/>
    </location>
</feature>
<dbReference type="Pfam" id="PF25462">
    <property type="entry name" value="Beta-barrel_INTS6"/>
    <property type="match status" value="1"/>
</dbReference>
<dbReference type="EMBL" id="JADGJW010000460">
    <property type="protein sequence ID" value="KAJ3216798.1"/>
    <property type="molecule type" value="Genomic_DNA"/>
</dbReference>
<feature type="domain" description="VWFA" evidence="2">
    <location>
        <begin position="5"/>
        <end position="129"/>
    </location>
</feature>
<dbReference type="AlphaFoldDB" id="A0AAD5TYU0"/>
<dbReference type="InterPro" id="IPR036465">
    <property type="entry name" value="vWFA_dom_sf"/>
</dbReference>
<dbReference type="PANTHER" id="PTHR12957:SF2">
    <property type="entry name" value="INTEGRATOR COMPLEX SUBUNIT 6"/>
    <property type="match status" value="1"/>
</dbReference>
<keyword evidence="5" id="KW-1185">Reference proteome</keyword>
<comment type="caution">
    <text evidence="4">The sequence shown here is derived from an EMBL/GenBank/DDBJ whole genome shotgun (WGS) entry which is preliminary data.</text>
</comment>
<protein>
    <submittedName>
        <fullName evidence="4">Integrator complex subunit 6</fullName>
    </submittedName>
</protein>
<dbReference type="GO" id="GO:0032039">
    <property type="term" value="C:integrator complex"/>
    <property type="evidence" value="ECO:0007669"/>
    <property type="project" value="TreeGrafter"/>
</dbReference>
<evidence type="ECO:0000259" key="3">
    <source>
        <dbReference type="Pfam" id="PF25462"/>
    </source>
</evidence>
<dbReference type="InterPro" id="IPR057413">
    <property type="entry name" value="Beta-barrel_INTS6"/>
</dbReference>
<organism evidence="4 5">
    <name type="scientific">Clydaea vesicula</name>
    <dbReference type="NCBI Taxonomy" id="447962"/>
    <lineage>
        <taxon>Eukaryota</taxon>
        <taxon>Fungi</taxon>
        <taxon>Fungi incertae sedis</taxon>
        <taxon>Chytridiomycota</taxon>
        <taxon>Chytridiomycota incertae sedis</taxon>
        <taxon>Chytridiomycetes</taxon>
        <taxon>Lobulomycetales</taxon>
        <taxon>Lobulomycetaceae</taxon>
        <taxon>Clydaea</taxon>
    </lineage>
</organism>
<evidence type="ECO:0000313" key="4">
    <source>
        <dbReference type="EMBL" id="KAJ3216798.1"/>
    </source>
</evidence>
<feature type="compositionally biased region" description="Basic and acidic residues" evidence="1">
    <location>
        <begin position="564"/>
        <end position="588"/>
    </location>
</feature>
<dbReference type="InterPro" id="IPR002035">
    <property type="entry name" value="VWF_A"/>
</dbReference>
<feature type="region of interest" description="Disordered" evidence="1">
    <location>
        <begin position="564"/>
        <end position="661"/>
    </location>
</feature>
<evidence type="ECO:0000313" key="5">
    <source>
        <dbReference type="Proteomes" id="UP001211065"/>
    </source>
</evidence>
<accession>A0AAD5TYU0</accession>
<dbReference type="Proteomes" id="UP001211065">
    <property type="component" value="Unassembled WGS sequence"/>
</dbReference>
<evidence type="ECO:0000259" key="2">
    <source>
        <dbReference type="Pfam" id="PF13519"/>
    </source>
</evidence>
<proteinExistence type="predicted"/>
<name>A0AAD5TYU0_9FUNG</name>
<dbReference type="InterPro" id="IPR051113">
    <property type="entry name" value="Integrator_subunit6"/>
</dbReference>
<gene>
    <name evidence="4" type="primary">INTS6</name>
    <name evidence="4" type="ORF">HK099_005733</name>
</gene>
<feature type="compositionally biased region" description="Low complexity" evidence="1">
    <location>
        <begin position="619"/>
        <end position="635"/>
    </location>
</feature>
<dbReference type="Pfam" id="PF13519">
    <property type="entry name" value="VWA_2"/>
    <property type="match status" value="1"/>
</dbReference>
<dbReference type="SUPFAM" id="SSF53300">
    <property type="entry name" value="vWA-like"/>
    <property type="match status" value="1"/>
</dbReference>